<name>A0AA36CTU8_9BILA</name>
<protein>
    <recommendedName>
        <fullName evidence="4">Secreted protein</fullName>
    </recommendedName>
</protein>
<feature type="signal peptide" evidence="1">
    <location>
        <begin position="1"/>
        <end position="20"/>
    </location>
</feature>
<comment type="caution">
    <text evidence="2">The sequence shown here is derived from an EMBL/GenBank/DDBJ whole genome shotgun (WGS) entry which is preliminary data.</text>
</comment>
<dbReference type="EMBL" id="CATQJA010002628">
    <property type="protein sequence ID" value="CAJ0574266.1"/>
    <property type="molecule type" value="Genomic_DNA"/>
</dbReference>
<feature type="chain" id="PRO_5041327841" description="Secreted protein" evidence="1">
    <location>
        <begin position="21"/>
        <end position="202"/>
    </location>
</feature>
<keyword evidence="1" id="KW-0732">Signal</keyword>
<reference evidence="2" key="1">
    <citation type="submission" date="2023-06" db="EMBL/GenBank/DDBJ databases">
        <authorList>
            <person name="Delattre M."/>
        </authorList>
    </citation>
    <scope>NUCLEOTIDE SEQUENCE</scope>
    <source>
        <strain evidence="2">AF72</strain>
    </source>
</reference>
<proteinExistence type="predicted"/>
<sequence>MIPRVAVILLLAYVGPTLQAGRCGVQQYQKCLISDPSQFGETLEEVTQKHCENTKTTLEKCAPCALGLAKFRAEAFCDGKKLRDGKDFDKQVEKCHEHHDTKIEEDKATCQAMYPPEQRENPQMDCKIWPKFVDCIITKRLAIRGDCGKILAAMWYESLFTNVMMGFISLSEDTPICDTFLDTLLEKAERYKRYDGEVVELA</sequence>
<evidence type="ECO:0000313" key="3">
    <source>
        <dbReference type="Proteomes" id="UP001177023"/>
    </source>
</evidence>
<accession>A0AA36CTU8</accession>
<dbReference type="AlphaFoldDB" id="A0AA36CTU8"/>
<evidence type="ECO:0000256" key="1">
    <source>
        <dbReference type="SAM" id="SignalP"/>
    </source>
</evidence>
<gene>
    <name evidence="2" type="ORF">MSPICULIGERA_LOCUS12606</name>
</gene>
<evidence type="ECO:0008006" key="4">
    <source>
        <dbReference type="Google" id="ProtNLM"/>
    </source>
</evidence>
<feature type="non-terminal residue" evidence="2">
    <location>
        <position position="1"/>
    </location>
</feature>
<dbReference type="Proteomes" id="UP001177023">
    <property type="component" value="Unassembled WGS sequence"/>
</dbReference>
<evidence type="ECO:0000313" key="2">
    <source>
        <dbReference type="EMBL" id="CAJ0574266.1"/>
    </source>
</evidence>
<organism evidence="2 3">
    <name type="scientific">Mesorhabditis spiculigera</name>
    <dbReference type="NCBI Taxonomy" id="96644"/>
    <lineage>
        <taxon>Eukaryota</taxon>
        <taxon>Metazoa</taxon>
        <taxon>Ecdysozoa</taxon>
        <taxon>Nematoda</taxon>
        <taxon>Chromadorea</taxon>
        <taxon>Rhabditida</taxon>
        <taxon>Rhabditina</taxon>
        <taxon>Rhabditomorpha</taxon>
        <taxon>Rhabditoidea</taxon>
        <taxon>Rhabditidae</taxon>
        <taxon>Mesorhabditinae</taxon>
        <taxon>Mesorhabditis</taxon>
    </lineage>
</organism>
<keyword evidence="3" id="KW-1185">Reference proteome</keyword>